<organism evidence="2 3">
    <name type="scientific">Pacificibacter marinus</name>
    <dbReference type="NCBI Taxonomy" id="658057"/>
    <lineage>
        <taxon>Bacteria</taxon>
        <taxon>Pseudomonadati</taxon>
        <taxon>Pseudomonadota</taxon>
        <taxon>Alphaproteobacteria</taxon>
        <taxon>Rhodobacterales</taxon>
        <taxon>Roseobacteraceae</taxon>
        <taxon>Pacificibacter</taxon>
    </lineage>
</organism>
<dbReference type="InterPro" id="IPR044925">
    <property type="entry name" value="His-Me_finger_sf"/>
</dbReference>
<evidence type="ECO:0000313" key="2">
    <source>
        <dbReference type="EMBL" id="SLN60605.1"/>
    </source>
</evidence>
<evidence type="ECO:0000313" key="3">
    <source>
        <dbReference type="Proteomes" id="UP000193307"/>
    </source>
</evidence>
<protein>
    <recommendedName>
        <fullName evidence="1">HNH nuclease domain-containing protein</fullName>
    </recommendedName>
</protein>
<dbReference type="Pfam" id="PF13392">
    <property type="entry name" value="HNH_3"/>
    <property type="match status" value="1"/>
</dbReference>
<name>A0A1Y5TC57_9RHOB</name>
<dbReference type="STRING" id="658057.SAMN04488032_12720"/>
<sequence length="211" mass="23942">MKGARIIYSATELAWIEANRRTVRSKAHALFIAKFNRQDVSLANYIGLCKRNSWLTGRTGRFHAGQVSWNKGKKIGAHPNSAATQFQKGQTPPNRVPLWTERVDQDGYIEMKVPLSNPFVPRQKTRFMHKHRYLWEQENGPVPEGHALKSLDGDRTNCAPSNWDAIPRAMLPRLNNRHGRDFDQANPAIKPTIMAVAKLEHVVSEARKGQS</sequence>
<dbReference type="AlphaFoldDB" id="A0A1Y5TC57"/>
<dbReference type="SUPFAM" id="SSF54060">
    <property type="entry name" value="His-Me finger endonucleases"/>
    <property type="match status" value="1"/>
</dbReference>
<keyword evidence="3" id="KW-1185">Reference proteome</keyword>
<gene>
    <name evidence="2" type="ORF">PAM7971_03113</name>
</gene>
<dbReference type="EMBL" id="FWFW01000012">
    <property type="protein sequence ID" value="SLN60605.1"/>
    <property type="molecule type" value="Genomic_DNA"/>
</dbReference>
<feature type="domain" description="HNH nuclease" evidence="1">
    <location>
        <begin position="129"/>
        <end position="162"/>
    </location>
</feature>
<accession>A0A1Y5TC57</accession>
<dbReference type="Proteomes" id="UP000193307">
    <property type="component" value="Unassembled WGS sequence"/>
</dbReference>
<reference evidence="2 3" key="1">
    <citation type="submission" date="2017-03" db="EMBL/GenBank/DDBJ databases">
        <authorList>
            <person name="Afonso C.L."/>
            <person name="Miller P.J."/>
            <person name="Scott M.A."/>
            <person name="Spackman E."/>
            <person name="Goraichik I."/>
            <person name="Dimitrov K.M."/>
            <person name="Suarez D.L."/>
            <person name="Swayne D.E."/>
        </authorList>
    </citation>
    <scope>NUCLEOTIDE SEQUENCE [LARGE SCALE GENOMIC DNA]</scope>
    <source>
        <strain evidence="2 3">CECT 7971</strain>
    </source>
</reference>
<dbReference type="InterPro" id="IPR003615">
    <property type="entry name" value="HNH_nuc"/>
</dbReference>
<proteinExistence type="predicted"/>
<dbReference type="OrthoDB" id="6638408at2"/>
<dbReference type="RefSeq" id="WP_085850215.1">
    <property type="nucleotide sequence ID" value="NZ_FNZV01000027.1"/>
</dbReference>
<evidence type="ECO:0000259" key="1">
    <source>
        <dbReference type="Pfam" id="PF13392"/>
    </source>
</evidence>